<dbReference type="PANTHER" id="PTHR10106">
    <property type="entry name" value="CYTOCHROME B561-RELATED"/>
    <property type="match status" value="1"/>
</dbReference>
<evidence type="ECO:0000256" key="1">
    <source>
        <dbReference type="ARBA" id="ARBA00001970"/>
    </source>
</evidence>
<dbReference type="InterPro" id="IPR043502">
    <property type="entry name" value="DNA/RNA_pol_sf"/>
</dbReference>
<keyword evidence="4" id="KW-0349">Heme</keyword>
<name>A0AAD8WZJ0_LOLMU</name>
<evidence type="ECO:0000256" key="9">
    <source>
        <dbReference type="ARBA" id="ARBA00023002"/>
    </source>
</evidence>
<evidence type="ECO:0000256" key="3">
    <source>
        <dbReference type="ARBA" id="ARBA00022448"/>
    </source>
</evidence>
<evidence type="ECO:0000256" key="7">
    <source>
        <dbReference type="ARBA" id="ARBA00022982"/>
    </source>
</evidence>
<dbReference type="InterPro" id="IPR000477">
    <property type="entry name" value="RT_dom"/>
</dbReference>
<dbReference type="FunFam" id="1.20.120.1770:FF:000001">
    <property type="entry name" value="Cytochrome b reductase 1"/>
    <property type="match status" value="1"/>
</dbReference>
<feature type="domain" description="Cytochrome b561" evidence="15">
    <location>
        <begin position="1"/>
        <end position="171"/>
    </location>
</feature>
<keyword evidence="7" id="KW-0249">Electron transport</keyword>
<comment type="caution">
    <text evidence="16">The sequence shown here is derived from an EMBL/GenBank/DDBJ whole genome shotgun (WGS) entry which is preliminary data.</text>
</comment>
<dbReference type="EMBL" id="JAUUTY010000002">
    <property type="protein sequence ID" value="KAK1684316.1"/>
    <property type="molecule type" value="Genomic_DNA"/>
</dbReference>
<feature type="transmembrane region" description="Helical" evidence="13">
    <location>
        <begin position="74"/>
        <end position="96"/>
    </location>
</feature>
<feature type="transmembrane region" description="Helical" evidence="13">
    <location>
        <begin position="450"/>
        <end position="472"/>
    </location>
</feature>
<keyword evidence="9" id="KW-0560">Oxidoreductase</keyword>
<feature type="domain" description="Reverse transcriptase" evidence="14">
    <location>
        <begin position="1"/>
        <end position="415"/>
    </location>
</feature>
<dbReference type="Gene3D" id="3.30.70.270">
    <property type="match status" value="1"/>
</dbReference>
<dbReference type="CDD" id="cd08766">
    <property type="entry name" value="Cyt_b561_ACYB-1_like"/>
    <property type="match status" value="1"/>
</dbReference>
<reference evidence="16" key="1">
    <citation type="submission" date="2023-07" db="EMBL/GenBank/DDBJ databases">
        <title>A chromosome-level genome assembly of Lolium multiflorum.</title>
        <authorList>
            <person name="Chen Y."/>
            <person name="Copetti D."/>
            <person name="Kolliker R."/>
            <person name="Studer B."/>
        </authorList>
    </citation>
    <scope>NUCLEOTIDE SEQUENCE</scope>
    <source>
        <strain evidence="16">02402/16</strain>
        <tissue evidence="16">Leaf</tissue>
    </source>
</reference>
<keyword evidence="17" id="KW-1185">Reference proteome</keyword>
<evidence type="ECO:0000259" key="14">
    <source>
        <dbReference type="PROSITE" id="PS50878"/>
    </source>
</evidence>
<dbReference type="PROSITE" id="PS50939">
    <property type="entry name" value="CYTOCHROME_B561"/>
    <property type="match status" value="1"/>
</dbReference>
<comment type="subcellular location">
    <subcellularLocation>
        <location evidence="2">Membrane</location>
        <topology evidence="2">Multi-pass membrane protein</topology>
    </subcellularLocation>
</comment>
<dbReference type="Gene3D" id="1.20.120.1770">
    <property type="match status" value="1"/>
</dbReference>
<dbReference type="GO" id="GO:0016491">
    <property type="term" value="F:oxidoreductase activity"/>
    <property type="evidence" value="ECO:0007669"/>
    <property type="project" value="UniProtKB-KW"/>
</dbReference>
<sequence>MQVHPVLMLIGYIILGSEAIMIYKSFPGLKHDTAKLIHLTLHAIAIVLGAVGIYCAFKNHNESGIANLYSLHSWLGIGAISLYGIQWIFGFVTFFFPGAAPDVRRGALPWHALFGLFVYILTLATAQLGFLEKLTFLESSGLDKYGTEAILVNCTALVVVLFGATVVVAAVAPAAKNCCLKVHTKCLTLRLWELIPFLVHPDQTGFISGRSIAENFVYAVEIVQASHKRNAPAVVFKLDFRKAFDSICWDALDKILLAKGFPKIWRSWIRMLNESSQTAVLLNSIPGRWIQCRRGRRQGDPLSPFLFNIVADVLQQILLQASREGLLLHPLVDDLLCPVLQYIDDTLIIIRAIPEHVAHLKAVLVSFSAATGMVINFHKSTFFPIKTDEQSASHMASTFGCVFSSFPQTYLGLPLSTHKLRLADFAPIMAKSDMRLSGWRGRYLPIGGRLLLVNLVLTAMLAQAMSAGILPARVVEAVDKRRRSFVWTGEETCNGGQCKVDWTEVCTPKKFGGLRRLSLQAQNAALLSKFLTKMHSTSSAPWASWFRRNYGWSASRDLGDHHYLDTPI</sequence>
<keyword evidence="6" id="KW-0479">Metal-binding</keyword>
<evidence type="ECO:0000256" key="6">
    <source>
        <dbReference type="ARBA" id="ARBA00022723"/>
    </source>
</evidence>
<evidence type="ECO:0000256" key="12">
    <source>
        <dbReference type="ARBA" id="ARBA00053762"/>
    </source>
</evidence>
<comment type="function">
    <text evidence="12">Two-heme-containing cytochrome. Catalyzes ascorbate-dependent trans-membrane electron transfer by utilizing a concerted H(+)/e(-) transfer mechanism.</text>
</comment>
<keyword evidence="11 13" id="KW-0472">Membrane</keyword>
<dbReference type="Proteomes" id="UP001231189">
    <property type="component" value="Unassembled WGS sequence"/>
</dbReference>
<dbReference type="SUPFAM" id="SSF56672">
    <property type="entry name" value="DNA/RNA polymerases"/>
    <property type="match status" value="1"/>
</dbReference>
<feature type="transmembrane region" description="Helical" evidence="13">
    <location>
        <begin position="6"/>
        <end position="24"/>
    </location>
</feature>
<keyword evidence="8 13" id="KW-1133">Transmembrane helix</keyword>
<dbReference type="InterPro" id="IPR043128">
    <property type="entry name" value="Rev_trsase/Diguanyl_cyclase"/>
</dbReference>
<dbReference type="GO" id="GO:0046872">
    <property type="term" value="F:metal ion binding"/>
    <property type="evidence" value="ECO:0007669"/>
    <property type="project" value="UniProtKB-KW"/>
</dbReference>
<dbReference type="AlphaFoldDB" id="A0AAD8WZJ0"/>
<dbReference type="CDD" id="cd01650">
    <property type="entry name" value="RT_nLTR_like"/>
    <property type="match status" value="1"/>
</dbReference>
<evidence type="ECO:0000256" key="2">
    <source>
        <dbReference type="ARBA" id="ARBA00004141"/>
    </source>
</evidence>
<evidence type="ECO:0000256" key="11">
    <source>
        <dbReference type="ARBA" id="ARBA00023136"/>
    </source>
</evidence>
<feature type="transmembrane region" description="Helical" evidence="13">
    <location>
        <begin position="36"/>
        <end position="54"/>
    </location>
</feature>
<dbReference type="InterPro" id="IPR043205">
    <property type="entry name" value="CYB561/CYBRD1-like"/>
</dbReference>
<comment type="cofactor">
    <cofactor evidence="1">
        <name>heme b</name>
        <dbReference type="ChEBI" id="CHEBI:60344"/>
    </cofactor>
</comment>
<keyword evidence="3" id="KW-0813">Transport</keyword>
<evidence type="ECO:0000256" key="13">
    <source>
        <dbReference type="SAM" id="Phobius"/>
    </source>
</evidence>
<dbReference type="SMART" id="SM00665">
    <property type="entry name" value="B561"/>
    <property type="match status" value="1"/>
</dbReference>
<dbReference type="Pfam" id="PF03188">
    <property type="entry name" value="Cytochrom_B561"/>
    <property type="match status" value="1"/>
</dbReference>
<dbReference type="PROSITE" id="PS50878">
    <property type="entry name" value="RT_POL"/>
    <property type="match status" value="1"/>
</dbReference>
<evidence type="ECO:0000256" key="4">
    <source>
        <dbReference type="ARBA" id="ARBA00022617"/>
    </source>
</evidence>
<gene>
    <name evidence="16" type="ORF">QYE76_045164</name>
</gene>
<evidence type="ECO:0000256" key="10">
    <source>
        <dbReference type="ARBA" id="ARBA00023004"/>
    </source>
</evidence>
<feature type="transmembrane region" description="Helical" evidence="13">
    <location>
        <begin position="108"/>
        <end position="130"/>
    </location>
</feature>
<evidence type="ECO:0008006" key="18">
    <source>
        <dbReference type="Google" id="ProtNLM"/>
    </source>
</evidence>
<organism evidence="16 17">
    <name type="scientific">Lolium multiflorum</name>
    <name type="common">Italian ryegrass</name>
    <name type="synonym">Lolium perenne subsp. multiflorum</name>
    <dbReference type="NCBI Taxonomy" id="4521"/>
    <lineage>
        <taxon>Eukaryota</taxon>
        <taxon>Viridiplantae</taxon>
        <taxon>Streptophyta</taxon>
        <taxon>Embryophyta</taxon>
        <taxon>Tracheophyta</taxon>
        <taxon>Spermatophyta</taxon>
        <taxon>Magnoliopsida</taxon>
        <taxon>Liliopsida</taxon>
        <taxon>Poales</taxon>
        <taxon>Poaceae</taxon>
        <taxon>BOP clade</taxon>
        <taxon>Pooideae</taxon>
        <taxon>Poodae</taxon>
        <taxon>Poeae</taxon>
        <taxon>Poeae Chloroplast Group 2 (Poeae type)</taxon>
        <taxon>Loliodinae</taxon>
        <taxon>Loliinae</taxon>
        <taxon>Lolium</taxon>
    </lineage>
</organism>
<evidence type="ECO:0000256" key="8">
    <source>
        <dbReference type="ARBA" id="ARBA00022989"/>
    </source>
</evidence>
<keyword evidence="10" id="KW-0408">Iron</keyword>
<accession>A0AAD8WZJ0</accession>
<feature type="transmembrane region" description="Helical" evidence="13">
    <location>
        <begin position="150"/>
        <end position="175"/>
    </location>
</feature>
<dbReference type="InterPro" id="IPR006593">
    <property type="entry name" value="Cyt_b561/ferric_Rdtase_TM"/>
</dbReference>
<proteinExistence type="predicted"/>
<evidence type="ECO:0000259" key="15">
    <source>
        <dbReference type="PROSITE" id="PS50939"/>
    </source>
</evidence>
<dbReference type="Pfam" id="PF00078">
    <property type="entry name" value="RVT_1"/>
    <property type="match status" value="1"/>
</dbReference>
<dbReference type="GO" id="GO:0016020">
    <property type="term" value="C:membrane"/>
    <property type="evidence" value="ECO:0007669"/>
    <property type="project" value="UniProtKB-SubCell"/>
</dbReference>
<evidence type="ECO:0000313" key="16">
    <source>
        <dbReference type="EMBL" id="KAK1684316.1"/>
    </source>
</evidence>
<dbReference type="PANTHER" id="PTHR10106:SF17">
    <property type="entry name" value="ASCORBATE-SPECIFIC TRANSMEMBRANE ELECTRON TRANSPORTER 2-RELATED"/>
    <property type="match status" value="1"/>
</dbReference>
<evidence type="ECO:0000256" key="5">
    <source>
        <dbReference type="ARBA" id="ARBA00022692"/>
    </source>
</evidence>
<protein>
    <recommendedName>
        <fullName evidence="18">Cytochrome b561 domain-containing protein</fullName>
    </recommendedName>
</protein>
<keyword evidence="5 13" id="KW-0812">Transmembrane</keyword>
<evidence type="ECO:0000313" key="17">
    <source>
        <dbReference type="Proteomes" id="UP001231189"/>
    </source>
</evidence>